<evidence type="ECO:0000256" key="3">
    <source>
        <dbReference type="ARBA" id="ARBA00022784"/>
    </source>
</evidence>
<evidence type="ECO:0000256" key="5">
    <source>
        <dbReference type="ARBA" id="ARBA00023008"/>
    </source>
</evidence>
<keyword evidence="13" id="KW-1185">Reference proteome</keyword>
<feature type="binding site" evidence="7">
    <location>
        <position position="165"/>
    </location>
    <ligand>
        <name>Cu cation</name>
        <dbReference type="ChEBI" id="CHEBI:23378"/>
        <label>A</label>
    </ligand>
</feature>
<evidence type="ECO:0000256" key="1">
    <source>
        <dbReference type="ARBA" id="ARBA00009928"/>
    </source>
</evidence>
<dbReference type="EC" id="1.10.3.1" evidence="12"/>
<dbReference type="PANTHER" id="PTHR11474">
    <property type="entry name" value="TYROSINASE FAMILY MEMBER"/>
    <property type="match status" value="1"/>
</dbReference>
<dbReference type="InterPro" id="IPR002227">
    <property type="entry name" value="Tyrosinase_Cu-bd"/>
</dbReference>
<dbReference type="STRING" id="1088818.A0A2I0ADC5"/>
<feature type="domain" description="Tyrosinase copper-binding" evidence="10">
    <location>
        <begin position="186"/>
        <end position="203"/>
    </location>
</feature>
<sequence length="564" mass="61043">MANFSTPILSSYTIFSPACAFPVLNHRRKLSCRAANGDREGSKDSGAAPGRRNLLIGLGGLYGAAATAAGLSTDLNAAFAAPIQPPVDCGPATDVPSGVSPPNCCPPVSTSIDFRFPSRSSPLRVRPAAHLVDADYLAKYTKAVQLMKDLPASDPRNFTQQANVHCAYCDGAYDQAGFPDLELQIHSSWLFFPWHRCYLYFHERILGKLIGDDSFALPFWNWDAPAGMQIPAIYTTSSSSLYDPRRDPSHQPPVIADLDFSLGQPTGSGQALIDDNLKIMYRQLMNKRARPELFMGAAYRAGDNPNPGAGSLENVPHNTMHIWTGDSRQPNREDMGVLFSAARDPIFYAHHSNIDRLWEVWKTLGGRVFTDSDWLNAGFLFYDENAQLVKVKVSDCVDTEKLRYTYQKIENPWINAKPAPAGTGKGVAPKVEPTFPVTLDKANVVASAKRPARSGRSGDEEEVLVVEGIEYQQDAYIKFDVYVNASAAAVLRPAVSECAGSFVHVPHAHGKGRKGATAGKSTLKLGIANLIAEIGAAADDSLVVTLVPRIGTAKVAGLSIVLLS</sequence>
<evidence type="ECO:0000256" key="9">
    <source>
        <dbReference type="PIRSR" id="PIRSR000290-3"/>
    </source>
</evidence>
<gene>
    <name evidence="12" type="ORF">AXF42_Ash009012</name>
</gene>
<dbReference type="InterPro" id="IPR022740">
    <property type="entry name" value="Polyphenol_oxidase_C"/>
</dbReference>
<dbReference type="PROSITE" id="PS00498">
    <property type="entry name" value="TYROSINASE_2"/>
    <property type="match status" value="1"/>
</dbReference>
<feature type="disulfide bond" evidence="8">
    <location>
        <begin position="104"/>
        <end position="166"/>
    </location>
</feature>
<evidence type="ECO:0000313" key="13">
    <source>
        <dbReference type="Proteomes" id="UP000236161"/>
    </source>
</evidence>
<feature type="binding site" evidence="7">
    <location>
        <position position="195"/>
    </location>
    <ligand>
        <name>Cu cation</name>
        <dbReference type="ChEBI" id="CHEBI:23378"/>
        <label>A</label>
    </ligand>
</feature>
<feature type="cross-link" description="2'-(S-cysteinyl)-histidine (Cys-His)" evidence="9">
    <location>
        <begin position="169"/>
        <end position="186"/>
    </location>
</feature>
<dbReference type="GO" id="GO:0046872">
    <property type="term" value="F:metal ion binding"/>
    <property type="evidence" value="ECO:0007669"/>
    <property type="project" value="UniProtKB-KW"/>
</dbReference>
<dbReference type="FunFam" id="1.10.1280.10:FF:000007">
    <property type="entry name" value="Polyphenol oxidase, chloroplastic"/>
    <property type="match status" value="1"/>
</dbReference>
<dbReference type="PIRSF" id="PIRSF000290">
    <property type="entry name" value="PPO_plant"/>
    <property type="match status" value="1"/>
</dbReference>
<evidence type="ECO:0000256" key="7">
    <source>
        <dbReference type="PIRSR" id="PIRSR000290-1"/>
    </source>
</evidence>
<reference evidence="12 13" key="1">
    <citation type="journal article" date="2017" name="Nature">
        <title>The Apostasia genome and the evolution of orchids.</title>
        <authorList>
            <person name="Zhang G.Q."/>
            <person name="Liu K.W."/>
            <person name="Li Z."/>
            <person name="Lohaus R."/>
            <person name="Hsiao Y.Y."/>
            <person name="Niu S.C."/>
            <person name="Wang J.Y."/>
            <person name="Lin Y.C."/>
            <person name="Xu Q."/>
            <person name="Chen L.J."/>
            <person name="Yoshida K."/>
            <person name="Fujiwara S."/>
            <person name="Wang Z.W."/>
            <person name="Zhang Y.Q."/>
            <person name="Mitsuda N."/>
            <person name="Wang M."/>
            <person name="Liu G.H."/>
            <person name="Pecoraro L."/>
            <person name="Huang H.X."/>
            <person name="Xiao X.J."/>
            <person name="Lin M."/>
            <person name="Wu X.Y."/>
            <person name="Wu W.L."/>
            <person name="Chen Y.Y."/>
            <person name="Chang S.B."/>
            <person name="Sakamoto S."/>
            <person name="Ohme-Takagi M."/>
            <person name="Yagi M."/>
            <person name="Zeng S.J."/>
            <person name="Shen C.Y."/>
            <person name="Yeh C.M."/>
            <person name="Luo Y.B."/>
            <person name="Tsai W.C."/>
            <person name="Van de Peer Y."/>
            <person name="Liu Z.J."/>
        </authorList>
    </citation>
    <scope>NUCLEOTIDE SEQUENCE [LARGE SCALE GENOMIC DNA]</scope>
    <source>
        <strain evidence="13">cv. Shenzhen</strain>
        <tissue evidence="12">Stem</tissue>
    </source>
</reference>
<comment type="similarity">
    <text evidence="1">Belongs to the tyrosinase family.</text>
</comment>
<dbReference type="OrthoDB" id="6132182at2759"/>
<dbReference type="EMBL" id="KZ451993">
    <property type="protein sequence ID" value="PKA53516.1"/>
    <property type="molecule type" value="Genomic_DNA"/>
</dbReference>
<feature type="binding site" evidence="7">
    <location>
        <position position="186"/>
    </location>
    <ligand>
        <name>Cu cation</name>
        <dbReference type="ChEBI" id="CHEBI:23378"/>
        <label>A</label>
    </ligand>
</feature>
<dbReference type="Pfam" id="PF00264">
    <property type="entry name" value="Tyrosinase"/>
    <property type="match status" value="1"/>
</dbReference>
<dbReference type="InterPro" id="IPR016213">
    <property type="entry name" value="Polyphenol_oxidase"/>
</dbReference>
<evidence type="ECO:0000259" key="11">
    <source>
        <dbReference type="PROSITE" id="PS00498"/>
    </source>
</evidence>
<keyword evidence="3" id="KW-0883">Thioether bond</keyword>
<feature type="binding site" evidence="7">
    <location>
        <position position="317"/>
    </location>
    <ligand>
        <name>Cu cation</name>
        <dbReference type="ChEBI" id="CHEBI:23378"/>
        <label>B</label>
    </ligand>
</feature>
<dbReference type="InterPro" id="IPR022739">
    <property type="entry name" value="Polyphenol_oxidase_cen"/>
</dbReference>
<dbReference type="Gene3D" id="1.10.1280.10">
    <property type="entry name" value="Di-copper center containing domain from catechol oxidase"/>
    <property type="match status" value="1"/>
</dbReference>
<dbReference type="PRINTS" id="PR00092">
    <property type="entry name" value="TYROSINASE"/>
</dbReference>
<dbReference type="SUPFAM" id="SSF48056">
    <property type="entry name" value="Di-copper centre-containing domain"/>
    <property type="match status" value="1"/>
</dbReference>
<dbReference type="InterPro" id="IPR050316">
    <property type="entry name" value="Tyrosinase/Hemocyanin"/>
</dbReference>
<keyword evidence="4 12" id="KW-0560">Oxidoreductase</keyword>
<keyword evidence="2 7" id="KW-0479">Metal-binding</keyword>
<name>A0A2I0ADC5_9ASPA</name>
<keyword evidence="5 7" id="KW-0186">Copper</keyword>
<dbReference type="InterPro" id="IPR008922">
    <property type="entry name" value="Di-copper_centre_dom_sf"/>
</dbReference>
<feature type="binding site" evidence="7">
    <location>
        <position position="351"/>
    </location>
    <ligand>
        <name>Cu cation</name>
        <dbReference type="ChEBI" id="CHEBI:23378"/>
        <label>B</label>
    </ligand>
</feature>
<feature type="binding site" evidence="7">
    <location>
        <position position="321"/>
    </location>
    <ligand>
        <name>Cu cation</name>
        <dbReference type="ChEBI" id="CHEBI:23378"/>
        <label>B</label>
    </ligand>
</feature>
<keyword evidence="6 8" id="KW-1015">Disulfide bond</keyword>
<dbReference type="Proteomes" id="UP000236161">
    <property type="component" value="Unassembled WGS sequence"/>
</dbReference>
<dbReference type="PROSITE" id="PS00497">
    <property type="entry name" value="TYROSINASE_1"/>
    <property type="match status" value="1"/>
</dbReference>
<feature type="domain" description="Tyrosinase copper-binding" evidence="11">
    <location>
        <begin position="344"/>
        <end position="355"/>
    </location>
</feature>
<dbReference type="GO" id="GO:0046148">
    <property type="term" value="P:pigment biosynthetic process"/>
    <property type="evidence" value="ECO:0007669"/>
    <property type="project" value="InterPro"/>
</dbReference>
<dbReference type="Pfam" id="PF12142">
    <property type="entry name" value="PPO1_DWL"/>
    <property type="match status" value="1"/>
</dbReference>
<dbReference type="PANTHER" id="PTHR11474:SF76">
    <property type="entry name" value="SHKT DOMAIN-CONTAINING PROTEIN"/>
    <property type="match status" value="1"/>
</dbReference>
<dbReference type="GO" id="GO:0004097">
    <property type="term" value="F:catechol oxidase activity"/>
    <property type="evidence" value="ECO:0007669"/>
    <property type="project" value="UniProtKB-EC"/>
</dbReference>
<evidence type="ECO:0000256" key="6">
    <source>
        <dbReference type="ARBA" id="ARBA00023157"/>
    </source>
</evidence>
<comment type="cofactor">
    <cofactor evidence="7">
        <name>Cu(2+)</name>
        <dbReference type="ChEBI" id="CHEBI:29036"/>
    </cofactor>
    <text evidence="7">Binds 2 copper ions per subunit.</text>
</comment>
<accession>A0A2I0ADC5</accession>
<evidence type="ECO:0000256" key="4">
    <source>
        <dbReference type="ARBA" id="ARBA00023002"/>
    </source>
</evidence>
<proteinExistence type="inferred from homology"/>
<evidence type="ECO:0000313" key="12">
    <source>
        <dbReference type="EMBL" id="PKA53516.1"/>
    </source>
</evidence>
<dbReference type="Pfam" id="PF12143">
    <property type="entry name" value="PPO1_KFDV"/>
    <property type="match status" value="1"/>
</dbReference>
<evidence type="ECO:0000256" key="2">
    <source>
        <dbReference type="ARBA" id="ARBA00022723"/>
    </source>
</evidence>
<feature type="disulfide bond" evidence="8">
    <location>
        <begin position="89"/>
        <end position="105"/>
    </location>
</feature>
<organism evidence="12 13">
    <name type="scientific">Apostasia shenzhenica</name>
    <dbReference type="NCBI Taxonomy" id="1088818"/>
    <lineage>
        <taxon>Eukaryota</taxon>
        <taxon>Viridiplantae</taxon>
        <taxon>Streptophyta</taxon>
        <taxon>Embryophyta</taxon>
        <taxon>Tracheophyta</taxon>
        <taxon>Spermatophyta</taxon>
        <taxon>Magnoliopsida</taxon>
        <taxon>Liliopsida</taxon>
        <taxon>Asparagales</taxon>
        <taxon>Orchidaceae</taxon>
        <taxon>Apostasioideae</taxon>
        <taxon>Apostasia</taxon>
    </lineage>
</organism>
<protein>
    <submittedName>
        <fullName evidence="12">Polyphenol oxidase, chloroplastic</fullName>
        <ecNumber evidence="12">1.10.3.1</ecNumber>
    </submittedName>
</protein>
<evidence type="ECO:0000259" key="10">
    <source>
        <dbReference type="PROSITE" id="PS00497"/>
    </source>
</evidence>
<dbReference type="AlphaFoldDB" id="A0A2I0ADC5"/>
<evidence type="ECO:0000256" key="8">
    <source>
        <dbReference type="PIRSR" id="PIRSR000290-2"/>
    </source>
</evidence>